<comment type="subcellular location">
    <subcellularLocation>
        <location evidence="9">Cell membrane</location>
        <topology evidence="9">Single-pass membrane protein</topology>
    </subcellularLocation>
    <subcellularLocation>
        <location evidence="1">Membrane</location>
        <topology evidence="1">Single-pass membrane protein</topology>
    </subcellularLocation>
</comment>
<dbReference type="AlphaFoldDB" id="A0AA37TJE2"/>
<evidence type="ECO:0000256" key="2">
    <source>
        <dbReference type="ARBA" id="ARBA00022448"/>
    </source>
</evidence>
<dbReference type="InterPro" id="IPR018448">
    <property type="entry name" value="TatB"/>
</dbReference>
<dbReference type="Pfam" id="PF02416">
    <property type="entry name" value="TatA_B_E"/>
    <property type="match status" value="1"/>
</dbReference>
<organism evidence="11 12">
    <name type="scientific">Paraferrimonas haliotis</name>
    <dbReference type="NCBI Taxonomy" id="2013866"/>
    <lineage>
        <taxon>Bacteria</taxon>
        <taxon>Pseudomonadati</taxon>
        <taxon>Pseudomonadota</taxon>
        <taxon>Gammaproteobacteria</taxon>
        <taxon>Alteromonadales</taxon>
        <taxon>Ferrimonadaceae</taxon>
        <taxon>Paraferrimonas</taxon>
    </lineage>
</organism>
<evidence type="ECO:0000256" key="5">
    <source>
        <dbReference type="ARBA" id="ARBA00022927"/>
    </source>
</evidence>
<sequence length="133" mass="14509">MFDGIGFMELLIIAILALVVLGPERLPSAVRSVSRFMSSMKRMANSVKTELESELKLEQLHSDLKQAENKGLKDLSPDLQNSIDELKQAAQSVNKPYQAQETASTDKTETPVSDDASAKAQTSASTDAPKEKE</sequence>
<comment type="similarity">
    <text evidence="9">Belongs to the TatB family.</text>
</comment>
<proteinExistence type="inferred from homology"/>
<dbReference type="NCBIfam" id="TIGR01410">
    <property type="entry name" value="tatB"/>
    <property type="match status" value="1"/>
</dbReference>
<gene>
    <name evidence="9 11" type="primary">tatB</name>
    <name evidence="11" type="ORF">GCM10007894_02660</name>
</gene>
<evidence type="ECO:0000256" key="9">
    <source>
        <dbReference type="HAMAP-Rule" id="MF_00237"/>
    </source>
</evidence>
<evidence type="ECO:0000256" key="10">
    <source>
        <dbReference type="SAM" id="MobiDB-lite"/>
    </source>
</evidence>
<reference evidence="11 12" key="1">
    <citation type="journal article" date="2014" name="Int. J. Syst. Evol. Microbiol.">
        <title>Complete genome sequence of Corynebacterium casei LMG S-19264T (=DSM 44701T), isolated from a smear-ripened cheese.</title>
        <authorList>
            <consortium name="US DOE Joint Genome Institute (JGI-PGF)"/>
            <person name="Walter F."/>
            <person name="Albersmeier A."/>
            <person name="Kalinowski J."/>
            <person name="Ruckert C."/>
        </authorList>
    </citation>
    <scope>NUCLEOTIDE SEQUENCE [LARGE SCALE GENOMIC DNA]</scope>
    <source>
        <strain evidence="11 12">NBRC 112785</strain>
    </source>
</reference>
<keyword evidence="3 9" id="KW-1003">Cell membrane</keyword>
<keyword evidence="2 9" id="KW-0813">Transport</keyword>
<keyword evidence="6 9" id="KW-1133">Transmembrane helix</keyword>
<dbReference type="PANTHER" id="PTHR33162:SF1">
    <property type="entry name" value="SEC-INDEPENDENT PROTEIN TRANSLOCASE PROTEIN TATA, CHLOROPLASTIC"/>
    <property type="match status" value="1"/>
</dbReference>
<dbReference type="GO" id="GO:0043953">
    <property type="term" value="P:protein transport by the Tat complex"/>
    <property type="evidence" value="ECO:0007669"/>
    <property type="project" value="UniProtKB-UniRule"/>
</dbReference>
<name>A0AA37TJE2_9GAMM</name>
<keyword evidence="5 9" id="KW-0653">Protein transport</keyword>
<evidence type="ECO:0000256" key="3">
    <source>
        <dbReference type="ARBA" id="ARBA00022475"/>
    </source>
</evidence>
<evidence type="ECO:0000313" key="12">
    <source>
        <dbReference type="Proteomes" id="UP001157439"/>
    </source>
</evidence>
<dbReference type="Proteomes" id="UP001157439">
    <property type="component" value="Unassembled WGS sequence"/>
</dbReference>
<dbReference type="HAMAP" id="MF_00237">
    <property type="entry name" value="TatB"/>
    <property type="match status" value="1"/>
</dbReference>
<dbReference type="PRINTS" id="PR01506">
    <property type="entry name" value="TATBPROTEIN"/>
</dbReference>
<dbReference type="Gene3D" id="1.20.5.3310">
    <property type="match status" value="1"/>
</dbReference>
<keyword evidence="7 9" id="KW-0811">Translocation</keyword>
<keyword evidence="4 9" id="KW-0812">Transmembrane</keyword>
<dbReference type="GO" id="GO:0033281">
    <property type="term" value="C:TAT protein transport complex"/>
    <property type="evidence" value="ECO:0007669"/>
    <property type="project" value="UniProtKB-UniRule"/>
</dbReference>
<keyword evidence="12" id="KW-1185">Reference proteome</keyword>
<protein>
    <recommendedName>
        <fullName evidence="9">Sec-independent protein translocase protein TatB</fullName>
    </recommendedName>
</protein>
<comment type="subunit">
    <text evidence="9">The Tat system comprises two distinct complexes: a TatABC complex, containing multiple copies of TatA, TatB and TatC subunits, and a separate TatA complex, containing only TatA subunits. Substrates initially bind to the TatABC complex, which probably triggers association of the separate TatA complex to form the active translocon.</text>
</comment>
<comment type="caution">
    <text evidence="11">The sequence shown here is derived from an EMBL/GenBank/DDBJ whole genome shotgun (WGS) entry which is preliminary data.</text>
</comment>
<feature type="compositionally biased region" description="Polar residues" evidence="10">
    <location>
        <begin position="78"/>
        <end position="103"/>
    </location>
</feature>
<dbReference type="RefSeq" id="WP_095497841.1">
    <property type="nucleotide sequence ID" value="NZ_BSPO01000001.1"/>
</dbReference>
<dbReference type="PANTHER" id="PTHR33162">
    <property type="entry name" value="SEC-INDEPENDENT PROTEIN TRANSLOCASE PROTEIN TATA, CHLOROPLASTIC"/>
    <property type="match status" value="1"/>
</dbReference>
<keyword evidence="8 9" id="KW-0472">Membrane</keyword>
<evidence type="ECO:0000313" key="11">
    <source>
        <dbReference type="EMBL" id="GLS82289.1"/>
    </source>
</evidence>
<evidence type="ECO:0000256" key="7">
    <source>
        <dbReference type="ARBA" id="ARBA00023010"/>
    </source>
</evidence>
<accession>A0AA37TJE2</accession>
<evidence type="ECO:0000256" key="1">
    <source>
        <dbReference type="ARBA" id="ARBA00004167"/>
    </source>
</evidence>
<dbReference type="GO" id="GO:0008320">
    <property type="term" value="F:protein transmembrane transporter activity"/>
    <property type="evidence" value="ECO:0007669"/>
    <property type="project" value="UniProtKB-UniRule"/>
</dbReference>
<dbReference type="InterPro" id="IPR003369">
    <property type="entry name" value="TatA/B/E"/>
</dbReference>
<evidence type="ECO:0000256" key="8">
    <source>
        <dbReference type="ARBA" id="ARBA00023136"/>
    </source>
</evidence>
<dbReference type="EMBL" id="BSPO01000001">
    <property type="protein sequence ID" value="GLS82289.1"/>
    <property type="molecule type" value="Genomic_DNA"/>
</dbReference>
<evidence type="ECO:0000256" key="6">
    <source>
        <dbReference type="ARBA" id="ARBA00022989"/>
    </source>
</evidence>
<evidence type="ECO:0000256" key="4">
    <source>
        <dbReference type="ARBA" id="ARBA00022692"/>
    </source>
</evidence>
<feature type="region of interest" description="Disordered" evidence="10">
    <location>
        <begin position="68"/>
        <end position="133"/>
    </location>
</feature>
<comment type="function">
    <text evidence="9">Part of the twin-arginine translocation (Tat) system that transports large folded proteins containing a characteristic twin-arginine motif in their signal peptide across membranes. Together with TatC, TatB is part of a receptor directly interacting with Tat signal peptides. TatB may form an oligomeric binding site that transiently accommodates folded Tat precursor proteins before their translocation.</text>
</comment>